<keyword evidence="4" id="KW-1185">Reference proteome</keyword>
<dbReference type="EMBL" id="AP009384">
    <property type="protein sequence ID" value="BAF89577.1"/>
    <property type="molecule type" value="Genomic_DNA"/>
</dbReference>
<evidence type="ECO:0000256" key="1">
    <source>
        <dbReference type="SAM" id="MobiDB-lite"/>
    </source>
</evidence>
<proteinExistence type="predicted"/>
<evidence type="ECO:0000313" key="3">
    <source>
        <dbReference type="EMBL" id="BAF89577.1"/>
    </source>
</evidence>
<evidence type="ECO:0000259" key="2">
    <source>
        <dbReference type="Pfam" id="PF03906"/>
    </source>
</evidence>
<sequence>MALSYAQYQGNGSQQTFAVPFPYLDRSHIQVRVALDLSGFTWDDPQTIRITPAPAPGAVVEIRRVTPRENRMVDFVDGSVLTESDLDLANIQTFYIVQEAIDIAGGTLELLSDGSYGAGGRRIKNVGTAIEPRDAITKEYHDGVFLPQMNSLLSQGVAARDVAVSARDLALAARDTANAARDTALQYRDEAGGHRSAAATHEANAWTHRQAAAGHEANAGSHSASAQSSASTAVGARDAAQTYRNAAETFRNDASRFRNEAETFRNQAAQSAANAALWNPSSYYTRSEADGRYLLLTGGTITDSLHIYNDAPTLGLRDRDGRTAWLHCNGGSFYVLSGPPNSVGADRGEFFVDLNTGAVWCRQLGDLNTRIEERAAAWAGGRVSKGGDTMTGDLMIEKFDAALRLHSPNISIWTALAASNGEYQLHNTSGVRMAVNPDGYVWAAPYGFLHDYINTVANDRGYAQANALDYVHRVRITGYGEAGFPGSPQWTHASPNVITGVRWSWNGFVDAIGYRSLQVYLPKHGGWHAIYDE</sequence>
<reference evidence="3 4" key="3">
    <citation type="journal article" date="2008" name="BMC Genomics">
        <title>The genome of the versatile nitrogen fixer Azorhizobium caulinodans ORS571.</title>
        <authorList>
            <person name="Lee KB."/>
            <person name="Backer P.D."/>
            <person name="Aono T."/>
            <person name="Liu CT."/>
            <person name="Suzuki S."/>
            <person name="Suzuki T."/>
            <person name="Kaneko T."/>
            <person name="Yamada M."/>
            <person name="Tabata S."/>
            <person name="Kupfer D.M."/>
            <person name="Najar F.Z."/>
            <person name="Wiley G.B."/>
            <person name="Roe B."/>
            <person name="Binnewies T.T."/>
            <person name="Ussery D.W."/>
            <person name="D'Haeze W."/>
            <person name="Herder J.D."/>
            <person name="Gevers D."/>
            <person name="Vereecke D."/>
            <person name="Holsters M."/>
            <person name="Oyaizu H."/>
        </authorList>
    </citation>
    <scope>NUCLEOTIDE SEQUENCE [LARGE SCALE GENOMIC DNA]</scope>
    <source>
        <strain evidence="4">ATCC 43989 / DSM 5975 / JCM 20966 / LMG 6465 / NBRC 14845 / NCIMB 13405 / ORS 571</strain>
    </source>
</reference>
<dbReference type="InterPro" id="IPR005604">
    <property type="entry name" value="Phage_T7_tail_fibre-like_N"/>
</dbReference>
<dbReference type="HOGENOM" id="CLU_510617_0_0_5"/>
<dbReference type="Pfam" id="PF03906">
    <property type="entry name" value="Phage_T7_tail"/>
    <property type="match status" value="1"/>
</dbReference>
<accession>A8IF57</accession>
<gene>
    <name evidence="3" type="ordered locus">AZC_3579</name>
</gene>
<feature type="compositionally biased region" description="Low complexity" evidence="1">
    <location>
        <begin position="217"/>
        <end position="233"/>
    </location>
</feature>
<dbReference type="AlphaFoldDB" id="A8IF57"/>
<protein>
    <submittedName>
        <fullName evidence="3">Phage tail fiber protein</fullName>
    </submittedName>
</protein>
<feature type="region of interest" description="Disordered" evidence="1">
    <location>
        <begin position="210"/>
        <end position="237"/>
    </location>
</feature>
<dbReference type="STRING" id="438753.AZC_3579"/>
<feature type="domain" description="Bacteriophage T7 tail fibre protein-like N-terminal" evidence="2">
    <location>
        <begin position="3"/>
        <end position="117"/>
    </location>
</feature>
<dbReference type="eggNOG" id="ENOG5032XNH">
    <property type="taxonomic scope" value="Bacteria"/>
</dbReference>
<name>A8IF57_AZOC5</name>
<evidence type="ECO:0000313" key="4">
    <source>
        <dbReference type="Proteomes" id="UP000000270"/>
    </source>
</evidence>
<reference evidence="3 4" key="5">
    <citation type="journal article" date="2010" name="Appl. Environ. Microbiol.">
        <title>phrR-like gene praR of Azorhizobium caulinodans ORS571 is essential for symbiosis with Sesbania rostrata and is involved in expression of reb genes.</title>
        <authorList>
            <person name="Akiba N."/>
            <person name="Aono T."/>
            <person name="Toyazaki H."/>
            <person name="Sato S."/>
            <person name="Oyaizu H."/>
        </authorList>
    </citation>
    <scope>NUCLEOTIDE SEQUENCE [LARGE SCALE GENOMIC DNA]</scope>
    <source>
        <strain evidence="4">ATCC 43989 / DSM 5975 / JCM 20966 / LMG 6465 / NBRC 14845 / NCIMB 13405 / ORS 571</strain>
    </source>
</reference>
<reference evidence="3 4" key="1">
    <citation type="journal article" date="2007" name="Appl. Environ. Microbiol.">
        <title>Rhizobial factors required for stem nodule maturation and maintenance in Sesbania rostrata-Azorhizobium caulinodans ORS571 symbiosis.</title>
        <authorList>
            <person name="Suzuki S."/>
            <person name="Aono T."/>
            <person name="Lee KB."/>
            <person name="Suzuki T."/>
            <person name="Liu CT."/>
            <person name="Miwa H."/>
            <person name="Wakao S."/>
            <person name="Iki T."/>
            <person name="Oyaizu H."/>
        </authorList>
    </citation>
    <scope>NUCLEOTIDE SEQUENCE [LARGE SCALE GENOMIC DNA]</scope>
    <source>
        <strain evidence="4">ATCC 43989 / DSM 5975 / JCM 20966 / LMG 6465 / NBRC 14845 / NCIMB 13405 / ORS 571</strain>
    </source>
</reference>
<reference evidence="3 4" key="4">
    <citation type="journal article" date="2009" name="Appl. Environ. Microbiol.">
        <title>Comparative genome-wide transcriptional profiling of Azorhizobium caulinodans ORS571 grown under free-living and symbiotic conditions.</title>
        <authorList>
            <person name="Tsukada S."/>
            <person name="Aono T."/>
            <person name="Akiba N."/>
            <person name="Lee KB."/>
            <person name="Liu CT."/>
            <person name="Toyazaki H."/>
            <person name="Oyaizu H."/>
        </authorList>
    </citation>
    <scope>NUCLEOTIDE SEQUENCE [LARGE SCALE GENOMIC DNA]</scope>
    <source>
        <strain evidence="4">ATCC 43989 / DSM 5975 / JCM 20966 / LMG 6465 / NBRC 14845 / NCIMB 13405 / ORS 571</strain>
    </source>
</reference>
<dbReference type="Proteomes" id="UP000000270">
    <property type="component" value="Chromosome"/>
</dbReference>
<dbReference type="KEGG" id="azc:AZC_3579"/>
<organism evidence="3 4">
    <name type="scientific">Azorhizobium caulinodans (strain ATCC 43989 / DSM 5975 / JCM 20966 / LMG 6465 / NBRC 14845 / NCIMB 13405 / ORS 571)</name>
    <dbReference type="NCBI Taxonomy" id="438753"/>
    <lineage>
        <taxon>Bacteria</taxon>
        <taxon>Pseudomonadati</taxon>
        <taxon>Pseudomonadota</taxon>
        <taxon>Alphaproteobacteria</taxon>
        <taxon>Hyphomicrobiales</taxon>
        <taxon>Xanthobacteraceae</taxon>
        <taxon>Azorhizobium</taxon>
    </lineage>
</organism>
<reference evidence="4" key="2">
    <citation type="submission" date="2007-04" db="EMBL/GenBank/DDBJ databases">
        <title>Complete genome sequence of the nitrogen-fixing bacterium Azorhizobium caulinodans ORS571.</title>
        <authorList>
            <person name="Lee K.B."/>
            <person name="Backer P.D."/>
            <person name="Aono T."/>
            <person name="Liu C.T."/>
            <person name="Suzuki S."/>
            <person name="Suzuki T."/>
            <person name="Kaneko T."/>
            <person name="Yamada M."/>
            <person name="Tabata S."/>
            <person name="Kupfer D.M."/>
            <person name="Najar F.Z."/>
            <person name="Wiley G.B."/>
            <person name="Roe B."/>
            <person name="Binnewies T."/>
            <person name="Ussery D."/>
            <person name="Vereecke D."/>
            <person name="Gevers D."/>
            <person name="Holsters M."/>
            <person name="Oyaizu H."/>
        </authorList>
    </citation>
    <scope>NUCLEOTIDE SEQUENCE [LARGE SCALE GENOMIC DNA]</scope>
    <source>
        <strain evidence="4">ATCC 43989 / DSM 5975 / JCM 20966 / LMG 6465 / NBRC 14845 / NCIMB 13405 / ORS 571</strain>
    </source>
</reference>
<dbReference type="RefSeq" id="WP_012172102.1">
    <property type="nucleotide sequence ID" value="NC_009937.1"/>
</dbReference>
<reference evidence="3 4" key="6">
    <citation type="journal article" date="2011" name="Appl. Environ. Microbiol.">
        <title>Involvement of the azorhizobial chromosome partition gene (parA) in the onset of bacteroid differentiation during Sesbania rostrata stem nodule development.</title>
        <authorList>
            <person name="Liu CT."/>
            <person name="Lee KB."/>
            <person name="Wang YS."/>
            <person name="Peng MH."/>
            <person name="Lee KT."/>
            <person name="Suzuki S."/>
            <person name="Suzuki T."/>
            <person name="Oyaizu H."/>
        </authorList>
    </citation>
    <scope>NUCLEOTIDE SEQUENCE [LARGE SCALE GENOMIC DNA]</scope>
    <source>
        <strain evidence="4">ATCC 43989 / DSM 5975 / JCM 20966 / LMG 6465 / NBRC 14845 / NCIMB 13405 / ORS 571</strain>
    </source>
</reference>